<feature type="region of interest" description="Disordered" evidence="4">
    <location>
        <begin position="572"/>
        <end position="675"/>
    </location>
</feature>
<dbReference type="Gene3D" id="1.10.840.10">
    <property type="entry name" value="Ras guanine-nucleotide exchange factors catalytic domain"/>
    <property type="match status" value="1"/>
</dbReference>
<dbReference type="InterPro" id="IPR008937">
    <property type="entry name" value="Ras-like_GEF"/>
</dbReference>
<feature type="coiled-coil region" evidence="3">
    <location>
        <begin position="85"/>
        <end position="212"/>
    </location>
</feature>
<sequence length="1219" mass="144958">MDFDRLTREQLKSIILFFYQNNLKKDREIETLNDEIKNLNENSIQQNYDFQKNLRESTKNFLKIQSIQNKHDSVVSRNKFLLSKLQKYKEKVKYFESKERNLETEIYERIHIELKNFQEFKSKLSRQLEDYKSRLQKSESDLLREQQNLRGVEKEFLQTNNELKQSKLVAIEKLTSKNKNLKESIQQLVTENQNLRNIFNKQKEKFQKYREKHTLTESLIRQELNDKNIENSKLEKLLQIAKTSKDNNRKQKTLLTQITKLNARNNDLKTDNRKLQLIFGQTIQNSQLEKDALKKKENLKISKLTDEITKLKNSQSVEIITKLKQEIVRMKMSNADLRGEISELSRESTASSGQTRDLQTENDILRASLEEISKNKEKISKRNVKIENKYMDLQSTLLVLKDKLEYKKEISNELKLIEQTQKHFYKKNIKLNLEKRQFVKEKKELQHQIQLSGNKYQKLQKKIYQLFDYIILDDESFNKLIKFKKKVFKKSNKLIKNQKNIFVKSSDITTLNFERIKNISSAVSGLINENWMLLSNNELNELQLTQPKQILQMLGRKKSALIDIEEEIVKKKKKNKKNKQKKKNNSFDNTFLKRDSFKEKRKSKEIGKEKEKEKEKERGEKNDKERENEKEKEKDNGNGNGKGVETGNEKETENEIMVKKNNNKKKKKKKPENKKMKTSLLYKEITWKEFQKKILLLQNQNTKYQKLRNEFLKFKIDFEFEKQKNIEMKKKIQKNNTSYHLKIEKLQNRIKLLQQLNPAEFKWEITTNLTQQLMKELKKANDESKSIDKTMLELNDQTSLIIVEIDNEIIIKAGTINKLLDLIIQPKNTLPTYPLTFLISFRNFTTSEVILNFLIQTYQITLNPKKNKKKKLLNNQEPEYLQLIQSKILTFLFFWIKHFFSDFEENTKLSEILIKSLQMFQQSNFESSQELALQIKTKFNSLLRGITPFEDILQNSVITKNTPKPILPKKILNIKNITLLDISEIELARQITLYEMQLFQKIKLNEFFNKSWSKRDTQLTPNLIKMIERFNNTALWIVTNILDYEKIKTRSLVIKKILKIAQHCVQLGNFNAVTELTAGLHNASIRRLKKSWNRLLSTDIENFENLSALVSVRYNFKKLRTAINERGENSPVLPYIGMYLTDLTFIEDGNPNFTENKLINFQKHLLLSKLIRKIRRFQEIPFELKPIQKILNYLSDFNFDTEEVSYEKSLQLEPKVKEL</sequence>
<evidence type="ECO:0000256" key="4">
    <source>
        <dbReference type="SAM" id="MobiDB-lite"/>
    </source>
</evidence>
<evidence type="ECO:0000313" key="8">
    <source>
        <dbReference type="Proteomes" id="UP001150062"/>
    </source>
</evidence>
<dbReference type="PANTHER" id="PTHR23113">
    <property type="entry name" value="GUANINE NUCLEOTIDE EXCHANGE FACTOR"/>
    <property type="match status" value="1"/>
</dbReference>
<dbReference type="CDD" id="cd00155">
    <property type="entry name" value="RasGEF"/>
    <property type="match status" value="1"/>
</dbReference>
<evidence type="ECO:0000313" key="7">
    <source>
        <dbReference type="EMBL" id="KAJ6229485.1"/>
    </source>
</evidence>
<feature type="coiled-coil region" evidence="3">
    <location>
        <begin position="729"/>
        <end position="797"/>
    </location>
</feature>
<name>A0ABQ8XB05_9EUKA</name>
<evidence type="ECO:0000256" key="1">
    <source>
        <dbReference type="ARBA" id="ARBA00022658"/>
    </source>
</evidence>
<feature type="compositionally biased region" description="Basic residues" evidence="4">
    <location>
        <begin position="572"/>
        <end position="584"/>
    </location>
</feature>
<dbReference type="InterPro" id="IPR036964">
    <property type="entry name" value="RASGEF_cat_dom_sf"/>
</dbReference>
<dbReference type="PROSITE" id="PS50212">
    <property type="entry name" value="RASGEF_NTER"/>
    <property type="match status" value="1"/>
</dbReference>
<dbReference type="EMBL" id="JAOAOG010000320">
    <property type="protein sequence ID" value="KAJ6229485.1"/>
    <property type="molecule type" value="Genomic_DNA"/>
</dbReference>
<keyword evidence="8" id="KW-1185">Reference proteome</keyword>
<feature type="coiled-coil region" evidence="3">
    <location>
        <begin position="22"/>
        <end position="49"/>
    </location>
</feature>
<feature type="domain" description="Ras-GEF" evidence="5">
    <location>
        <begin position="983"/>
        <end position="1215"/>
    </location>
</feature>
<dbReference type="CDD" id="cd06224">
    <property type="entry name" value="REM"/>
    <property type="match status" value="1"/>
</dbReference>
<keyword evidence="1 2" id="KW-0344">Guanine-nucleotide releasing factor</keyword>
<evidence type="ECO:0000259" key="5">
    <source>
        <dbReference type="PROSITE" id="PS50009"/>
    </source>
</evidence>
<dbReference type="Pfam" id="PF00617">
    <property type="entry name" value="RasGEF"/>
    <property type="match status" value="1"/>
</dbReference>
<dbReference type="InterPro" id="IPR023578">
    <property type="entry name" value="Ras_GEF_dom_sf"/>
</dbReference>
<proteinExistence type="predicted"/>
<accession>A0ABQ8XB05</accession>
<dbReference type="SMART" id="SM00229">
    <property type="entry name" value="RasGEFN"/>
    <property type="match status" value="1"/>
</dbReference>
<feature type="coiled-coil region" evidence="3">
    <location>
        <begin position="428"/>
        <end position="462"/>
    </location>
</feature>
<protein>
    <submittedName>
        <fullName evidence="7">Guanine nucleotide exchange factor</fullName>
    </submittedName>
</protein>
<feature type="coiled-coil region" evidence="3">
    <location>
        <begin position="258"/>
        <end position="396"/>
    </location>
</feature>
<dbReference type="Gene3D" id="1.20.870.10">
    <property type="entry name" value="Son of sevenless (SoS) protein Chain: S domain 1"/>
    <property type="match status" value="1"/>
</dbReference>
<feature type="compositionally biased region" description="Basic and acidic residues" evidence="4">
    <location>
        <begin position="591"/>
        <end position="636"/>
    </location>
</feature>
<gene>
    <name evidence="7" type="ORF">M0813_07713</name>
</gene>
<feature type="compositionally biased region" description="Basic residues" evidence="4">
    <location>
        <begin position="661"/>
        <end position="672"/>
    </location>
</feature>
<feature type="compositionally biased region" description="Basic and acidic residues" evidence="4">
    <location>
        <begin position="647"/>
        <end position="658"/>
    </location>
</feature>
<keyword evidence="3" id="KW-0175">Coiled coil</keyword>
<reference evidence="7" key="1">
    <citation type="submission" date="2022-08" db="EMBL/GenBank/DDBJ databases">
        <title>Novel sulfate-reducing endosymbionts in the free-living metamonad Anaeramoeba.</title>
        <authorList>
            <person name="Jerlstrom-Hultqvist J."/>
            <person name="Cepicka I."/>
            <person name="Gallot-Lavallee L."/>
            <person name="Salas-Leiva D."/>
            <person name="Curtis B.A."/>
            <person name="Zahonova K."/>
            <person name="Pipaliya S."/>
            <person name="Dacks J."/>
            <person name="Roger A.J."/>
        </authorList>
    </citation>
    <scope>NUCLEOTIDE SEQUENCE</scope>
    <source>
        <strain evidence="7">Schooner1</strain>
    </source>
</reference>
<evidence type="ECO:0000259" key="6">
    <source>
        <dbReference type="PROSITE" id="PS50212"/>
    </source>
</evidence>
<evidence type="ECO:0000256" key="2">
    <source>
        <dbReference type="PROSITE-ProRule" id="PRU00168"/>
    </source>
</evidence>
<dbReference type="SUPFAM" id="SSF48366">
    <property type="entry name" value="Ras GEF"/>
    <property type="match status" value="1"/>
</dbReference>
<dbReference type="InterPro" id="IPR000651">
    <property type="entry name" value="Ras-like_Gua-exchang_fac_N"/>
</dbReference>
<comment type="caution">
    <text evidence="7">The sequence shown here is derived from an EMBL/GenBank/DDBJ whole genome shotgun (WGS) entry which is preliminary data.</text>
</comment>
<dbReference type="Pfam" id="PF00618">
    <property type="entry name" value="RasGEF_N"/>
    <property type="match status" value="1"/>
</dbReference>
<evidence type="ECO:0000256" key="3">
    <source>
        <dbReference type="SAM" id="Coils"/>
    </source>
</evidence>
<dbReference type="PANTHER" id="PTHR23113:SF368">
    <property type="entry name" value="CELL DIVISION CONTROL PROTEIN 25"/>
    <property type="match status" value="1"/>
</dbReference>
<organism evidence="7 8">
    <name type="scientific">Anaeramoeba flamelloides</name>
    <dbReference type="NCBI Taxonomy" id="1746091"/>
    <lineage>
        <taxon>Eukaryota</taxon>
        <taxon>Metamonada</taxon>
        <taxon>Anaeramoebidae</taxon>
        <taxon>Anaeramoeba</taxon>
    </lineage>
</organism>
<feature type="domain" description="N-terminal Ras-GEF" evidence="6">
    <location>
        <begin position="807"/>
        <end position="940"/>
    </location>
</feature>
<dbReference type="PROSITE" id="PS50009">
    <property type="entry name" value="RASGEF_CAT"/>
    <property type="match status" value="1"/>
</dbReference>
<dbReference type="Proteomes" id="UP001150062">
    <property type="component" value="Unassembled WGS sequence"/>
</dbReference>
<dbReference type="SMART" id="SM00147">
    <property type="entry name" value="RasGEF"/>
    <property type="match status" value="1"/>
</dbReference>
<dbReference type="InterPro" id="IPR001895">
    <property type="entry name" value="RASGEF_cat_dom"/>
</dbReference>